<dbReference type="Gene3D" id="1.10.3720.10">
    <property type="entry name" value="MetI-like"/>
    <property type="match status" value="1"/>
</dbReference>
<keyword evidence="6 7" id="KW-0472">Membrane</keyword>
<keyword evidence="3" id="KW-1003">Cell membrane</keyword>
<dbReference type="CDD" id="cd06261">
    <property type="entry name" value="TM_PBP2"/>
    <property type="match status" value="1"/>
</dbReference>
<keyword evidence="10" id="KW-1185">Reference proteome</keyword>
<keyword evidence="5 7" id="KW-1133">Transmembrane helix</keyword>
<feature type="transmembrane region" description="Helical" evidence="7">
    <location>
        <begin position="74"/>
        <end position="97"/>
    </location>
</feature>
<dbReference type="RefSeq" id="WP_315571820.1">
    <property type="nucleotide sequence ID" value="NZ_CP118868.1"/>
</dbReference>
<keyword evidence="2 7" id="KW-0813">Transport</keyword>
<dbReference type="Proteomes" id="UP001220478">
    <property type="component" value="Chromosome"/>
</dbReference>
<name>A0ABY8CA44_9FIRM</name>
<feature type="transmembrane region" description="Helical" evidence="7">
    <location>
        <begin position="109"/>
        <end position="128"/>
    </location>
</feature>
<evidence type="ECO:0000259" key="8">
    <source>
        <dbReference type="PROSITE" id="PS50928"/>
    </source>
</evidence>
<dbReference type="Pfam" id="PF00528">
    <property type="entry name" value="BPD_transp_1"/>
    <property type="match status" value="1"/>
</dbReference>
<dbReference type="InterPro" id="IPR051393">
    <property type="entry name" value="ABC_transporter_permease"/>
</dbReference>
<dbReference type="PANTHER" id="PTHR30193">
    <property type="entry name" value="ABC TRANSPORTER PERMEASE PROTEIN"/>
    <property type="match status" value="1"/>
</dbReference>
<evidence type="ECO:0000256" key="7">
    <source>
        <dbReference type="RuleBase" id="RU363032"/>
    </source>
</evidence>
<feature type="domain" description="ABC transmembrane type-1" evidence="8">
    <location>
        <begin position="70"/>
        <end position="287"/>
    </location>
</feature>
<gene>
    <name evidence="9" type="ORF">PYS61_00655</name>
</gene>
<feature type="transmembrane region" description="Helical" evidence="7">
    <location>
        <begin position="266"/>
        <end position="286"/>
    </location>
</feature>
<dbReference type="InterPro" id="IPR000515">
    <property type="entry name" value="MetI-like"/>
</dbReference>
<keyword evidence="4 7" id="KW-0812">Transmembrane</keyword>
<dbReference type="PROSITE" id="PS50928">
    <property type="entry name" value="ABC_TM1"/>
    <property type="match status" value="1"/>
</dbReference>
<evidence type="ECO:0000256" key="3">
    <source>
        <dbReference type="ARBA" id="ARBA00022475"/>
    </source>
</evidence>
<evidence type="ECO:0000256" key="2">
    <source>
        <dbReference type="ARBA" id="ARBA00022448"/>
    </source>
</evidence>
<dbReference type="EMBL" id="CP118868">
    <property type="protein sequence ID" value="WEG35705.1"/>
    <property type="molecule type" value="Genomic_DNA"/>
</dbReference>
<dbReference type="SUPFAM" id="SSF161098">
    <property type="entry name" value="MetI-like"/>
    <property type="match status" value="1"/>
</dbReference>
<evidence type="ECO:0000256" key="4">
    <source>
        <dbReference type="ARBA" id="ARBA00022692"/>
    </source>
</evidence>
<evidence type="ECO:0000256" key="6">
    <source>
        <dbReference type="ARBA" id="ARBA00023136"/>
    </source>
</evidence>
<feature type="transmembrane region" description="Helical" evidence="7">
    <location>
        <begin position="16"/>
        <end position="36"/>
    </location>
</feature>
<evidence type="ECO:0000313" key="9">
    <source>
        <dbReference type="EMBL" id="WEG35705.1"/>
    </source>
</evidence>
<organism evidence="9 10">
    <name type="scientific">Amygdalobacter indicium</name>
    <dbReference type="NCBI Taxonomy" id="3029272"/>
    <lineage>
        <taxon>Bacteria</taxon>
        <taxon>Bacillati</taxon>
        <taxon>Bacillota</taxon>
        <taxon>Clostridia</taxon>
        <taxon>Eubacteriales</taxon>
        <taxon>Oscillospiraceae</taxon>
        <taxon>Amygdalobacter</taxon>
    </lineage>
</organism>
<dbReference type="Gene3D" id="1.20.58.370">
    <property type="entry name" value="MalF N-terminal region-like"/>
    <property type="match status" value="1"/>
</dbReference>
<comment type="subcellular location">
    <subcellularLocation>
        <location evidence="1 7">Cell membrane</location>
        <topology evidence="1 7">Multi-pass membrane protein</topology>
    </subcellularLocation>
</comment>
<evidence type="ECO:0000256" key="5">
    <source>
        <dbReference type="ARBA" id="ARBA00022989"/>
    </source>
</evidence>
<evidence type="ECO:0000313" key="10">
    <source>
        <dbReference type="Proteomes" id="UP001220478"/>
    </source>
</evidence>
<feature type="transmembrane region" description="Helical" evidence="7">
    <location>
        <begin position="158"/>
        <end position="182"/>
    </location>
</feature>
<evidence type="ECO:0000256" key="1">
    <source>
        <dbReference type="ARBA" id="ARBA00004651"/>
    </source>
</evidence>
<proteinExistence type="inferred from homology"/>
<sequence>MQKINKFKPWIHQLPFLVFILLLVVFPLAYTIYISFTNMSVYHWQNFHFVGGANYAKALFKLDSGFVPAVLRTLLWTAFNLALMLFLGFMIALALNAEGLNLKRVYKTLLIFPWAMPGYVSILLWRMGMFNTEFGFLNQIVKAFGLPPINFLSSNTNAFISCLVVNLWLGLPYMFTMIDAAIQSVDRSIYEGAKLDGASFWKMHFSITAPIILPILSPVIIMTAFTNFKQFDIVYLMTMQTGSKTGADINTIITYVYDKAFITSNYGFSAAITGLVSLIIIILYFAMQKITNKKKEVA</sequence>
<dbReference type="PANTHER" id="PTHR30193:SF37">
    <property type="entry name" value="INNER MEMBRANE ABC TRANSPORTER PERMEASE PROTEIN YCJO"/>
    <property type="match status" value="1"/>
</dbReference>
<feature type="transmembrane region" description="Helical" evidence="7">
    <location>
        <begin position="203"/>
        <end position="225"/>
    </location>
</feature>
<comment type="similarity">
    <text evidence="7">Belongs to the binding-protein-dependent transport system permease family.</text>
</comment>
<accession>A0ABY8CA44</accession>
<dbReference type="InterPro" id="IPR035277">
    <property type="entry name" value="MalF_N"/>
</dbReference>
<protein>
    <submittedName>
        <fullName evidence="9">Sugar ABC transporter permease</fullName>
    </submittedName>
</protein>
<reference evidence="9 10" key="1">
    <citation type="submission" date="2023-02" db="EMBL/GenBank/DDBJ databases">
        <title>Novel Oscillospiraceae bacterial genomes.</title>
        <authorList>
            <person name="Srinivasan S."/>
            <person name="Austin M.N."/>
            <person name="Fiedler T.L."/>
            <person name="Strenk S.M."/>
            <person name="Agnew K.J."/>
            <person name="Nagana Gowda G.A."/>
            <person name="Raftery D."/>
            <person name="Beamer M.A."/>
            <person name="Achilles S.L."/>
            <person name="Wiesenfeld H.C."/>
            <person name="Fredricks D.N."/>
            <person name="Hillier S.L."/>
        </authorList>
    </citation>
    <scope>NUCLEOTIDE SEQUENCE [LARGE SCALE GENOMIC DNA]</scope>
    <source>
        <strain evidence="9 10">CHIC02 1186E3-8</strain>
    </source>
</reference>
<dbReference type="InterPro" id="IPR035906">
    <property type="entry name" value="MetI-like_sf"/>
</dbReference>